<dbReference type="STRING" id="314230.DSM3645_05075"/>
<dbReference type="Proteomes" id="UP000004358">
    <property type="component" value="Unassembled WGS sequence"/>
</dbReference>
<keyword evidence="1" id="KW-0472">Membrane</keyword>
<dbReference type="RefSeq" id="WP_002654611.1">
    <property type="nucleotide sequence ID" value="NZ_CH672377.1"/>
</dbReference>
<dbReference type="OrthoDB" id="1495450at2"/>
<dbReference type="EMBL" id="AANZ01000011">
    <property type="protein sequence ID" value="EAQ79967.1"/>
    <property type="molecule type" value="Genomic_DNA"/>
</dbReference>
<reference evidence="2 3" key="1">
    <citation type="submission" date="2006-02" db="EMBL/GenBank/DDBJ databases">
        <authorList>
            <person name="Amann R."/>
            <person name="Ferriera S."/>
            <person name="Johnson J."/>
            <person name="Kravitz S."/>
            <person name="Halpern A."/>
            <person name="Remington K."/>
            <person name="Beeson K."/>
            <person name="Tran B."/>
            <person name="Rogers Y.-H."/>
            <person name="Friedman R."/>
            <person name="Venter J.C."/>
        </authorList>
    </citation>
    <scope>NUCLEOTIDE SEQUENCE [LARGE SCALE GENOMIC DNA]</scope>
    <source>
        <strain evidence="2 3">DSM 3645</strain>
    </source>
</reference>
<evidence type="ECO:0000313" key="2">
    <source>
        <dbReference type="EMBL" id="EAQ79967.1"/>
    </source>
</evidence>
<organism evidence="2 3">
    <name type="scientific">Blastopirellula marina DSM 3645</name>
    <dbReference type="NCBI Taxonomy" id="314230"/>
    <lineage>
        <taxon>Bacteria</taxon>
        <taxon>Pseudomonadati</taxon>
        <taxon>Planctomycetota</taxon>
        <taxon>Planctomycetia</taxon>
        <taxon>Pirellulales</taxon>
        <taxon>Pirellulaceae</taxon>
        <taxon>Blastopirellula</taxon>
    </lineage>
</organism>
<accession>A3ZTR5</accession>
<keyword evidence="1" id="KW-1133">Transmembrane helix</keyword>
<name>A3ZTR5_9BACT</name>
<dbReference type="Gene3D" id="3.40.30.10">
    <property type="entry name" value="Glutaredoxin"/>
    <property type="match status" value="1"/>
</dbReference>
<protein>
    <recommendedName>
        <fullName evidence="4">RedB protein</fullName>
    </recommendedName>
</protein>
<feature type="transmembrane region" description="Helical" evidence="1">
    <location>
        <begin position="12"/>
        <end position="32"/>
    </location>
</feature>
<dbReference type="eggNOG" id="COG0526">
    <property type="taxonomic scope" value="Bacteria"/>
</dbReference>
<sequence>MSEPPEVKSSPWKWTVSAIVVGWGVALCAVWWSMTAYSYQIDGTALPIVAWPSDANLSIAADRPTVLLFLHPRCPCSAASLTELEQAILETPAARKPRVLVIAAVPTQYDAQWTETRNVVRGEQLPHASVVIDAGGLESHKFGVVSSGHVMAFAPSGELLFSGGVTQSRGHAGNNTGRASLIRALTGVAFSTAEIPVFGCRLCLPDPSSLDGSGATAPLDRNQVTFP</sequence>
<evidence type="ECO:0000256" key="1">
    <source>
        <dbReference type="SAM" id="Phobius"/>
    </source>
</evidence>
<proteinExistence type="predicted"/>
<gene>
    <name evidence="2" type="ORF">DSM3645_05075</name>
</gene>
<evidence type="ECO:0008006" key="4">
    <source>
        <dbReference type="Google" id="ProtNLM"/>
    </source>
</evidence>
<comment type="caution">
    <text evidence="2">The sequence shown here is derived from an EMBL/GenBank/DDBJ whole genome shotgun (WGS) entry which is preliminary data.</text>
</comment>
<keyword evidence="1" id="KW-0812">Transmembrane</keyword>
<dbReference type="AlphaFoldDB" id="A3ZTR5"/>
<dbReference type="HOGENOM" id="CLU_118579_0_0_0"/>
<evidence type="ECO:0000313" key="3">
    <source>
        <dbReference type="Proteomes" id="UP000004358"/>
    </source>
</evidence>